<dbReference type="InterPro" id="IPR020846">
    <property type="entry name" value="MFS_dom"/>
</dbReference>
<keyword evidence="2 5" id="KW-0812">Transmembrane</keyword>
<dbReference type="InterPro" id="IPR011701">
    <property type="entry name" value="MFS"/>
</dbReference>
<feature type="transmembrane region" description="Helical" evidence="5">
    <location>
        <begin position="288"/>
        <end position="307"/>
    </location>
</feature>
<evidence type="ECO:0000256" key="2">
    <source>
        <dbReference type="ARBA" id="ARBA00022692"/>
    </source>
</evidence>
<dbReference type="RefSeq" id="WP_218323720.1">
    <property type="nucleotide sequence ID" value="NZ_JAEEGC010000192.1"/>
</dbReference>
<feature type="transmembrane region" description="Helical" evidence="5">
    <location>
        <begin position="377"/>
        <end position="400"/>
    </location>
</feature>
<sequence>MRKVDINEIIDESKFNKFFLMVFMISFVTLIFDGYDMTVYGTTLTLMMKDLGLNATQTGFLASSALLGMVIGAIIFGMLADRIGRKFVIITGICFYALFTALCGFTSNPYIFAALRFLSGMGMAALTPVINSLLSEYSPKLNRNFLLSLANIGIPFGQLLCTFIGILIIQTTGWRTLYFIAVIPVFMIFFVKKYMPESMIFYHRKAEKDKIRDILEKANPEFTLDKNDEYKLSSLNNSKATLSSLFQNGLARNTILIWIMFFCNLYINFGMLTWLPKLMTMMGYSLKFGLVFTATYIGASCISIPVAGRFLNRFGFKKVLGLSYIITAIVFIAMTVKMSTTMFMSTFVIAGIFIGYQQSLTYVFASTSYPISIRGTAVGWGSSVARAGSFFAPIFVGMLISAHVSPTLTFATFAIPALIGFIAVSSTKKIPDFNSPASIDSIKMHNKEYDNV</sequence>
<protein>
    <submittedName>
        <fullName evidence="7">MFS transporter</fullName>
    </submittedName>
</protein>
<dbReference type="PROSITE" id="PS50850">
    <property type="entry name" value="MFS"/>
    <property type="match status" value="1"/>
</dbReference>
<evidence type="ECO:0000313" key="8">
    <source>
        <dbReference type="Proteomes" id="UP000694308"/>
    </source>
</evidence>
<evidence type="ECO:0000256" key="5">
    <source>
        <dbReference type="SAM" id="Phobius"/>
    </source>
</evidence>
<organism evidence="7 8">
    <name type="scientific">Clostridium thailandense</name>
    <dbReference type="NCBI Taxonomy" id="2794346"/>
    <lineage>
        <taxon>Bacteria</taxon>
        <taxon>Bacillati</taxon>
        <taxon>Bacillota</taxon>
        <taxon>Clostridia</taxon>
        <taxon>Eubacteriales</taxon>
        <taxon>Clostridiaceae</taxon>
        <taxon>Clostridium</taxon>
    </lineage>
</organism>
<dbReference type="Pfam" id="PF07690">
    <property type="entry name" value="MFS_1"/>
    <property type="match status" value="1"/>
</dbReference>
<reference evidence="7" key="1">
    <citation type="submission" date="2020-12" db="EMBL/GenBank/DDBJ databases">
        <title>Clostridium thailandense sp. nov., a novel acetogenic bacterium isolated from peat land soil in Thailand.</title>
        <authorList>
            <person name="Chaikitkaew S."/>
            <person name="Birkeland N.K."/>
        </authorList>
    </citation>
    <scope>NUCLEOTIDE SEQUENCE</scope>
    <source>
        <strain evidence="7">PL3</strain>
    </source>
</reference>
<dbReference type="PANTHER" id="PTHR23508">
    <property type="entry name" value="CARBOXYLIC ACID TRANSPORTER PROTEIN HOMOLOG"/>
    <property type="match status" value="1"/>
</dbReference>
<feature type="transmembrane region" description="Helical" evidence="5">
    <location>
        <begin position="176"/>
        <end position="195"/>
    </location>
</feature>
<feature type="transmembrane region" description="Helical" evidence="5">
    <location>
        <begin position="60"/>
        <end position="80"/>
    </location>
</feature>
<feature type="transmembrane region" description="Helical" evidence="5">
    <location>
        <begin position="20"/>
        <end position="40"/>
    </location>
</feature>
<keyword evidence="4 5" id="KW-0472">Membrane</keyword>
<accession>A0A949TPK6</accession>
<feature type="transmembrane region" description="Helical" evidence="5">
    <location>
        <begin position="319"/>
        <end position="336"/>
    </location>
</feature>
<dbReference type="CDD" id="cd17365">
    <property type="entry name" value="MFS_PcaK_like"/>
    <property type="match status" value="1"/>
</dbReference>
<comment type="caution">
    <text evidence="7">The sequence shown here is derived from an EMBL/GenBank/DDBJ whole genome shotgun (WGS) entry which is preliminary data.</text>
</comment>
<name>A0A949TPK6_9CLOT</name>
<evidence type="ECO:0000256" key="3">
    <source>
        <dbReference type="ARBA" id="ARBA00022989"/>
    </source>
</evidence>
<feature type="domain" description="Major facilitator superfamily (MFS) profile" evidence="6">
    <location>
        <begin position="22"/>
        <end position="432"/>
    </location>
</feature>
<dbReference type="AlphaFoldDB" id="A0A949TPK6"/>
<dbReference type="GO" id="GO:0005886">
    <property type="term" value="C:plasma membrane"/>
    <property type="evidence" value="ECO:0007669"/>
    <property type="project" value="UniProtKB-SubCell"/>
</dbReference>
<feature type="transmembrane region" description="Helical" evidence="5">
    <location>
        <begin position="113"/>
        <end position="134"/>
    </location>
</feature>
<feature type="transmembrane region" description="Helical" evidence="5">
    <location>
        <begin position="342"/>
        <end position="365"/>
    </location>
</feature>
<gene>
    <name evidence="7" type="ORF">I6U48_27585</name>
</gene>
<keyword evidence="3 5" id="KW-1133">Transmembrane helix</keyword>
<evidence type="ECO:0000256" key="1">
    <source>
        <dbReference type="ARBA" id="ARBA00004651"/>
    </source>
</evidence>
<feature type="transmembrane region" description="Helical" evidence="5">
    <location>
        <begin position="87"/>
        <end position="107"/>
    </location>
</feature>
<evidence type="ECO:0000313" key="7">
    <source>
        <dbReference type="EMBL" id="MBV7276639.1"/>
    </source>
</evidence>
<evidence type="ECO:0000259" key="6">
    <source>
        <dbReference type="PROSITE" id="PS50850"/>
    </source>
</evidence>
<evidence type="ECO:0000256" key="4">
    <source>
        <dbReference type="ARBA" id="ARBA00023136"/>
    </source>
</evidence>
<keyword evidence="8" id="KW-1185">Reference proteome</keyword>
<dbReference type="PANTHER" id="PTHR23508:SF10">
    <property type="entry name" value="CARBOXYLIC ACID TRANSPORTER PROTEIN HOMOLOG"/>
    <property type="match status" value="1"/>
</dbReference>
<dbReference type="EMBL" id="JAEEGC010000192">
    <property type="protein sequence ID" value="MBV7276639.1"/>
    <property type="molecule type" value="Genomic_DNA"/>
</dbReference>
<proteinExistence type="predicted"/>
<dbReference type="Proteomes" id="UP000694308">
    <property type="component" value="Unassembled WGS sequence"/>
</dbReference>
<comment type="subcellular location">
    <subcellularLocation>
        <location evidence="1">Cell membrane</location>
        <topology evidence="1">Multi-pass membrane protein</topology>
    </subcellularLocation>
</comment>
<feature type="transmembrane region" description="Helical" evidence="5">
    <location>
        <begin position="146"/>
        <end position="170"/>
    </location>
</feature>
<dbReference type="GO" id="GO:0046943">
    <property type="term" value="F:carboxylic acid transmembrane transporter activity"/>
    <property type="evidence" value="ECO:0007669"/>
    <property type="project" value="TreeGrafter"/>
</dbReference>
<feature type="transmembrane region" description="Helical" evidence="5">
    <location>
        <begin position="255"/>
        <end position="276"/>
    </location>
</feature>
<feature type="transmembrane region" description="Helical" evidence="5">
    <location>
        <begin position="406"/>
        <end position="424"/>
    </location>
</feature>